<dbReference type="GO" id="GO:0016616">
    <property type="term" value="F:oxidoreductase activity, acting on the CH-OH group of donors, NAD or NADP as acceptor"/>
    <property type="evidence" value="ECO:0007669"/>
    <property type="project" value="UniProtKB-ARBA"/>
</dbReference>
<dbReference type="EMBL" id="CZRL01000008">
    <property type="protein sequence ID" value="CUS49959.1"/>
    <property type="molecule type" value="Genomic_DNA"/>
</dbReference>
<dbReference type="PROSITE" id="PS00798">
    <property type="entry name" value="ALDOKETO_REDUCTASE_1"/>
    <property type="match status" value="1"/>
</dbReference>
<dbReference type="PANTHER" id="PTHR43827:SF3">
    <property type="entry name" value="NADP-DEPENDENT OXIDOREDUCTASE DOMAIN-CONTAINING PROTEIN"/>
    <property type="match status" value="1"/>
</dbReference>
<dbReference type="PIRSF" id="PIRSF000097">
    <property type="entry name" value="AKR"/>
    <property type="match status" value="1"/>
</dbReference>
<dbReference type="PRINTS" id="PR00069">
    <property type="entry name" value="ALDKETRDTASE"/>
</dbReference>
<gene>
    <name evidence="5" type="ORF">MGWOODY_XGa3010</name>
</gene>
<proteinExistence type="inferred from homology"/>
<dbReference type="FunFam" id="3.20.20.100:FF:000015">
    <property type="entry name" value="Oxidoreductase, aldo/keto reductase family"/>
    <property type="match status" value="1"/>
</dbReference>
<feature type="domain" description="NADP-dependent oxidoreductase" evidence="4">
    <location>
        <begin position="23"/>
        <end position="265"/>
    </location>
</feature>
<comment type="similarity">
    <text evidence="1">Belongs to the aldo/keto reductase family.</text>
</comment>
<accession>A0A160TSB1</accession>
<dbReference type="AlphaFoldDB" id="A0A160TSB1"/>
<dbReference type="InterPro" id="IPR018170">
    <property type="entry name" value="Aldo/ket_reductase_CS"/>
</dbReference>
<evidence type="ECO:0000256" key="2">
    <source>
        <dbReference type="ARBA" id="ARBA00022857"/>
    </source>
</evidence>
<reference evidence="5" key="1">
    <citation type="submission" date="2015-10" db="EMBL/GenBank/DDBJ databases">
        <authorList>
            <person name="Gilbert D.G."/>
        </authorList>
    </citation>
    <scope>NUCLEOTIDE SEQUENCE</scope>
</reference>
<sequence>MSEKELAIDSRVSLGDGNSMPLLGLGTWAAQPGGETREAVAFALETGYRHIDTAKMYNNERDVGEAVRQSGIPRADIFVTTKLWDSDQGHQPAHDAFDRSMEQLGLEYVDLYLIHWPVENLRNDSWHALEEIKESGRARSIGVSNFSHKHLQELFSHSDTRPVVNQIELSPFLQQPPIASFCRSESIQLTGYCPLAKGRRLDDTVLTDIAEQHGKSPAQVMIRWALQKRQAVIPKSSNPARIVQNADIFDFQIGADEMVRLDGLDDDSRFCPDPLSMP</sequence>
<dbReference type="PANTHER" id="PTHR43827">
    <property type="entry name" value="2,5-DIKETO-D-GLUCONIC ACID REDUCTASE"/>
    <property type="match status" value="1"/>
</dbReference>
<evidence type="ECO:0000313" key="5">
    <source>
        <dbReference type="EMBL" id="CUS49959.1"/>
    </source>
</evidence>
<name>A0A160TSB1_9ZZZZ</name>
<protein>
    <submittedName>
        <fullName evidence="5">Oxidoreductase of aldo/keto reductase family,subgroup 1</fullName>
    </submittedName>
</protein>
<dbReference type="InterPro" id="IPR023210">
    <property type="entry name" value="NADP_OxRdtase_dom"/>
</dbReference>
<evidence type="ECO:0000256" key="3">
    <source>
        <dbReference type="ARBA" id="ARBA00023002"/>
    </source>
</evidence>
<dbReference type="CDD" id="cd19071">
    <property type="entry name" value="AKR_AKR1-5-like"/>
    <property type="match status" value="1"/>
</dbReference>
<dbReference type="InterPro" id="IPR020471">
    <property type="entry name" value="AKR"/>
</dbReference>
<keyword evidence="2" id="KW-0521">NADP</keyword>
<dbReference type="PROSITE" id="PS00062">
    <property type="entry name" value="ALDOKETO_REDUCTASE_2"/>
    <property type="match status" value="1"/>
</dbReference>
<dbReference type="Pfam" id="PF00248">
    <property type="entry name" value="Aldo_ket_red"/>
    <property type="match status" value="1"/>
</dbReference>
<dbReference type="InterPro" id="IPR036812">
    <property type="entry name" value="NAD(P)_OxRdtase_dom_sf"/>
</dbReference>
<keyword evidence="3" id="KW-0560">Oxidoreductase</keyword>
<dbReference type="SUPFAM" id="SSF51430">
    <property type="entry name" value="NAD(P)-linked oxidoreductase"/>
    <property type="match status" value="1"/>
</dbReference>
<dbReference type="PROSITE" id="PS00063">
    <property type="entry name" value="ALDOKETO_REDUCTASE_3"/>
    <property type="match status" value="1"/>
</dbReference>
<evidence type="ECO:0000256" key="1">
    <source>
        <dbReference type="ARBA" id="ARBA00007905"/>
    </source>
</evidence>
<evidence type="ECO:0000259" key="4">
    <source>
        <dbReference type="Pfam" id="PF00248"/>
    </source>
</evidence>
<organism evidence="5">
    <name type="scientific">hydrothermal vent metagenome</name>
    <dbReference type="NCBI Taxonomy" id="652676"/>
    <lineage>
        <taxon>unclassified sequences</taxon>
        <taxon>metagenomes</taxon>
        <taxon>ecological metagenomes</taxon>
    </lineage>
</organism>
<dbReference type="Gene3D" id="3.20.20.100">
    <property type="entry name" value="NADP-dependent oxidoreductase domain"/>
    <property type="match status" value="1"/>
</dbReference>